<feature type="compositionally biased region" description="Basic and acidic residues" evidence="1">
    <location>
        <begin position="943"/>
        <end position="969"/>
    </location>
</feature>
<dbReference type="OrthoDB" id="3364707at2759"/>
<dbReference type="Proteomes" id="UP000292957">
    <property type="component" value="Unassembled WGS sequence"/>
</dbReference>
<evidence type="ECO:0000313" key="2">
    <source>
        <dbReference type="EMBL" id="TBU30515.1"/>
    </source>
</evidence>
<evidence type="ECO:0000256" key="1">
    <source>
        <dbReference type="SAM" id="MobiDB-lite"/>
    </source>
</evidence>
<feature type="region of interest" description="Disordered" evidence="1">
    <location>
        <begin position="16"/>
        <end position="419"/>
    </location>
</feature>
<proteinExistence type="predicted"/>
<feature type="compositionally biased region" description="Basic and acidic residues" evidence="1">
    <location>
        <begin position="561"/>
        <end position="572"/>
    </location>
</feature>
<feature type="compositionally biased region" description="Basic and acidic residues" evidence="1">
    <location>
        <begin position="500"/>
        <end position="513"/>
    </location>
</feature>
<feature type="compositionally biased region" description="Polar residues" evidence="1">
    <location>
        <begin position="809"/>
        <end position="820"/>
    </location>
</feature>
<name>A0A4Q9MSC3_9APHY</name>
<feature type="compositionally biased region" description="Polar residues" evidence="1">
    <location>
        <begin position="184"/>
        <end position="194"/>
    </location>
</feature>
<feature type="compositionally biased region" description="Polar residues" evidence="1">
    <location>
        <begin position="394"/>
        <end position="406"/>
    </location>
</feature>
<feature type="compositionally biased region" description="Polar residues" evidence="1">
    <location>
        <begin position="672"/>
        <end position="695"/>
    </location>
</feature>
<dbReference type="EMBL" id="ML143405">
    <property type="protein sequence ID" value="TBU30515.1"/>
    <property type="molecule type" value="Genomic_DNA"/>
</dbReference>
<reference evidence="2" key="1">
    <citation type="submission" date="2019-01" db="EMBL/GenBank/DDBJ databases">
        <title>Draft genome sequences of three monokaryotic isolates of the white-rot basidiomycete fungus Dichomitus squalens.</title>
        <authorList>
            <consortium name="DOE Joint Genome Institute"/>
            <person name="Lopez S.C."/>
            <person name="Andreopoulos B."/>
            <person name="Pangilinan J."/>
            <person name="Lipzen A."/>
            <person name="Riley R."/>
            <person name="Ahrendt S."/>
            <person name="Ng V."/>
            <person name="Barry K."/>
            <person name="Daum C."/>
            <person name="Grigoriev I.V."/>
            <person name="Hilden K.S."/>
            <person name="Makela M.R."/>
            <person name="de Vries R.P."/>
        </authorList>
    </citation>
    <scope>NUCLEOTIDE SEQUENCE [LARGE SCALE GENOMIC DNA]</scope>
    <source>
        <strain evidence="2">OM18370.1</strain>
    </source>
</reference>
<feature type="compositionally biased region" description="Polar residues" evidence="1">
    <location>
        <begin position="51"/>
        <end position="61"/>
    </location>
</feature>
<accession>A0A4Q9MSC3</accession>
<feature type="compositionally biased region" description="Polar residues" evidence="1">
    <location>
        <begin position="751"/>
        <end position="773"/>
    </location>
</feature>
<gene>
    <name evidence="2" type="ORF">BD311DRAFT_217185</name>
</gene>
<feature type="compositionally biased region" description="Low complexity" evidence="1">
    <location>
        <begin position="696"/>
        <end position="715"/>
    </location>
</feature>
<feature type="compositionally biased region" description="Polar residues" evidence="1">
    <location>
        <begin position="278"/>
        <end position="287"/>
    </location>
</feature>
<feature type="region of interest" description="Disordered" evidence="1">
    <location>
        <begin position="457"/>
        <end position="1001"/>
    </location>
</feature>
<feature type="compositionally biased region" description="Basic and acidic residues" evidence="1">
    <location>
        <begin position="991"/>
        <end position="1001"/>
    </location>
</feature>
<feature type="compositionally biased region" description="Polar residues" evidence="1">
    <location>
        <begin position="88"/>
        <end position="99"/>
    </location>
</feature>
<dbReference type="AlphaFoldDB" id="A0A4Q9MSC3"/>
<feature type="compositionally biased region" description="Polar residues" evidence="1">
    <location>
        <begin position="871"/>
        <end position="885"/>
    </location>
</feature>
<feature type="compositionally biased region" description="Polar residues" evidence="1">
    <location>
        <begin position="716"/>
        <end position="731"/>
    </location>
</feature>
<protein>
    <submittedName>
        <fullName evidence="2">Uncharacterized protein</fullName>
    </submittedName>
</protein>
<feature type="compositionally biased region" description="Low complexity" evidence="1">
    <location>
        <begin position="913"/>
        <end position="934"/>
    </location>
</feature>
<feature type="compositionally biased region" description="Low complexity" evidence="1">
    <location>
        <begin position="245"/>
        <end position="261"/>
    </location>
</feature>
<feature type="compositionally biased region" description="Polar residues" evidence="1">
    <location>
        <begin position="145"/>
        <end position="168"/>
    </location>
</feature>
<feature type="compositionally biased region" description="Polar residues" evidence="1">
    <location>
        <begin position="539"/>
        <end position="548"/>
    </location>
</feature>
<feature type="compositionally biased region" description="Polar residues" evidence="1">
    <location>
        <begin position="30"/>
        <end position="43"/>
    </location>
</feature>
<organism evidence="2">
    <name type="scientific">Dichomitus squalens</name>
    <dbReference type="NCBI Taxonomy" id="114155"/>
    <lineage>
        <taxon>Eukaryota</taxon>
        <taxon>Fungi</taxon>
        <taxon>Dikarya</taxon>
        <taxon>Basidiomycota</taxon>
        <taxon>Agaricomycotina</taxon>
        <taxon>Agaricomycetes</taxon>
        <taxon>Polyporales</taxon>
        <taxon>Polyporaceae</taxon>
        <taxon>Dichomitus</taxon>
    </lineage>
</organism>
<sequence length="1001" mass="106949">MSTKYDVVARPAKQVYPGPFDPTLLHMDRQNASYRPVQSNQSFPRRAPADLSTQSLPQSGWLSDVAAFTASPPSQGQRPVGSVPGSAPITSPASLSDSGHMSPRTVHRARSRDHLLSASPNPPAVFSSGSPSPRPSPSPVLSPSRTLHTSRSFSTVTSHKTLALSSDASGHLDLKRLMSKPAKQASSGSPSLVSDSERSTGDPSSSQVSFPRRPSEGAIPRPPLSRSAHASREKMSLHVNTTGLRSSSVPRRGSSSSPGDDGLAGKSTRNALRRRPSARSNPTTPATHHSRSATDDLTRPVGTPSVQYQLHAHRDSGAPFAAYMSPSRPSTSPSGLPPRPVTSPLVKGSNSPSRSESPRGLTPAGAVALAYKQQEQRREELAETASFNDVYRPSSATPLKSVSSPRSGYDSANDEATSGGPYYTVFGGASGRLVAVGSPQDDDWYHGVHETRATVSLNGKHVPSGSRSLSRKVSGSFKRVTGSIKRGDRDHPELPVPSPEDWKPYDGSQDRSHTHTPSKVMRNPTLLNPAMSGKHSPRDSSATKSSPSPKEVGRPAQSSKLKGDEHEEDRTPGSKWWKLMKRLSTGGLREKYQHPDTLPPPVPALPQNLQLPSPSRTTLDITGRGPNGEEVTEEGVLLRKFMQSRRSLSGVRPNPSPPKTPPSTGSSRPGAGNTNTTGRPSTGNTTKSRASTSGHRPSTATRSSSPGSSEMASSSLFNHNRTPSTRSSFSSYGEEIPPLPSSVGQYIVSPSELSRMTKSSEHTSSPLTPSQLKGRTRTQSRSHTAPPEDGASPEERHLPSLPLPPRRVTTGSATSPTAHSFNVEDTIDKLMPSITSVPPPLGEFGMNEPPPRPKRSSRRAPPQLNVEVHARSQSASATMPLSPQTPRAPPQVRVDVDLIRRPSVGALSHRSTPKPNSATSSSSPSSNSPSSAVSQKRSPLTFRELESPRHKLTEKEKAAKWEDLLERSARAGGTLHLGESRLMSEEPDMLGDDRSVFDADD</sequence>